<reference evidence="3" key="2">
    <citation type="submission" date="2025-08" db="UniProtKB">
        <authorList>
            <consortium name="RefSeq"/>
        </authorList>
    </citation>
    <scope>IDENTIFICATION</scope>
    <source>
        <tissue evidence="3">Leaf</tissue>
    </source>
</reference>
<dbReference type="OrthoDB" id="1299837at2759"/>
<dbReference type="RefSeq" id="XP_016496332.1">
    <property type="nucleotide sequence ID" value="XM_016640846.2"/>
</dbReference>
<keyword evidence="2" id="KW-1185">Reference proteome</keyword>
<dbReference type="KEGG" id="nta:107815288"/>
<dbReference type="Pfam" id="PF05699">
    <property type="entry name" value="Dimer_Tnp_hAT"/>
    <property type="match status" value="1"/>
</dbReference>
<dbReference type="GeneID" id="107815288"/>
<evidence type="ECO:0000259" key="1">
    <source>
        <dbReference type="Pfam" id="PF05699"/>
    </source>
</evidence>
<sequence length="198" mass="22374">MEHMDEVEGSTEISSTSACMMTSVVVEDNLHRLFKEYVKSPTSNSALVQSIVDGHDTKMRDEMDEFDLFESQPESSSQKTQLELYLEEHVLVRKGNKNLDALKFWKDNMNRYPELSLMARDVLSIPISTVVSESTFSIGGQVIEKYQSSILPENAEAKLCAQDWLYGHGAVDDSDEEDIAIDVEKIVARMLDDWQSGI</sequence>
<dbReference type="RefSeq" id="XP_016496332.1">
    <property type="nucleotide sequence ID" value="XM_016640846.1"/>
</dbReference>
<dbReference type="AlphaFoldDB" id="A0A1S4C570"/>
<dbReference type="InterPro" id="IPR012337">
    <property type="entry name" value="RNaseH-like_sf"/>
</dbReference>
<evidence type="ECO:0000313" key="2">
    <source>
        <dbReference type="Proteomes" id="UP000790787"/>
    </source>
</evidence>
<dbReference type="InterPro" id="IPR008906">
    <property type="entry name" value="HATC_C_dom"/>
</dbReference>
<dbReference type="OMA" id="HMDEVEG"/>
<name>A0A1S4C570_TOBAC</name>
<evidence type="ECO:0000313" key="3">
    <source>
        <dbReference type="RefSeq" id="XP_016496332.1"/>
    </source>
</evidence>
<dbReference type="PaxDb" id="4097-A0A1S4C570"/>
<proteinExistence type="predicted"/>
<dbReference type="PANTHER" id="PTHR23272">
    <property type="entry name" value="BED FINGER-RELATED"/>
    <property type="match status" value="1"/>
</dbReference>
<dbReference type="Proteomes" id="UP000790787">
    <property type="component" value="Chromosome 20"/>
</dbReference>
<protein>
    <submittedName>
        <fullName evidence="3">Zinc finger BED domain-containing protein DAYSLEEPER</fullName>
    </submittedName>
</protein>
<dbReference type="SUPFAM" id="SSF53098">
    <property type="entry name" value="Ribonuclease H-like"/>
    <property type="match status" value="1"/>
</dbReference>
<dbReference type="PANTHER" id="PTHR23272:SF194">
    <property type="entry name" value="ZINC FINGER BED DOMAIN-CONTAINING PROTEIN DAYSLEEPER-LIKE"/>
    <property type="match status" value="1"/>
</dbReference>
<dbReference type="STRING" id="4097.A0A1S4C570"/>
<reference evidence="2" key="1">
    <citation type="journal article" date="2014" name="Nat. Commun.">
        <title>The tobacco genome sequence and its comparison with those of tomato and potato.</title>
        <authorList>
            <person name="Sierro N."/>
            <person name="Battey J.N."/>
            <person name="Ouadi S."/>
            <person name="Bakaher N."/>
            <person name="Bovet L."/>
            <person name="Willig A."/>
            <person name="Goepfert S."/>
            <person name="Peitsch M.C."/>
            <person name="Ivanov N.V."/>
        </authorList>
    </citation>
    <scope>NUCLEOTIDE SEQUENCE [LARGE SCALE GENOMIC DNA]</scope>
</reference>
<gene>
    <name evidence="3" type="primary">LOC107815288</name>
</gene>
<feature type="domain" description="HAT C-terminal dimerisation" evidence="1">
    <location>
        <begin position="82"/>
        <end position="165"/>
    </location>
</feature>
<accession>A0A1S4C570</accession>
<organism evidence="2 3">
    <name type="scientific">Nicotiana tabacum</name>
    <name type="common">Common tobacco</name>
    <dbReference type="NCBI Taxonomy" id="4097"/>
    <lineage>
        <taxon>Eukaryota</taxon>
        <taxon>Viridiplantae</taxon>
        <taxon>Streptophyta</taxon>
        <taxon>Embryophyta</taxon>
        <taxon>Tracheophyta</taxon>
        <taxon>Spermatophyta</taxon>
        <taxon>Magnoliopsida</taxon>
        <taxon>eudicotyledons</taxon>
        <taxon>Gunneridae</taxon>
        <taxon>Pentapetalae</taxon>
        <taxon>asterids</taxon>
        <taxon>lamiids</taxon>
        <taxon>Solanales</taxon>
        <taxon>Solanaceae</taxon>
        <taxon>Nicotianoideae</taxon>
        <taxon>Nicotianeae</taxon>
        <taxon>Nicotiana</taxon>
    </lineage>
</organism>
<dbReference type="GO" id="GO:0046983">
    <property type="term" value="F:protein dimerization activity"/>
    <property type="evidence" value="ECO:0007669"/>
    <property type="project" value="InterPro"/>
</dbReference>